<evidence type="ECO:0000259" key="6">
    <source>
        <dbReference type="PROSITE" id="PS50977"/>
    </source>
</evidence>
<evidence type="ECO:0000313" key="7">
    <source>
        <dbReference type="EMBL" id="MCV2885972.1"/>
    </source>
</evidence>
<evidence type="ECO:0000256" key="1">
    <source>
        <dbReference type="ARBA" id="ARBA00022491"/>
    </source>
</evidence>
<evidence type="ECO:0000256" key="2">
    <source>
        <dbReference type="ARBA" id="ARBA00023015"/>
    </source>
</evidence>
<keyword evidence="8" id="KW-1185">Reference proteome</keyword>
<dbReference type="InterPro" id="IPR001647">
    <property type="entry name" value="HTH_TetR"/>
</dbReference>
<dbReference type="PANTHER" id="PTHR30055">
    <property type="entry name" value="HTH-TYPE TRANSCRIPTIONAL REGULATOR RUTR"/>
    <property type="match status" value="1"/>
</dbReference>
<keyword evidence="3 5" id="KW-0238">DNA-binding</keyword>
<dbReference type="InterPro" id="IPR009057">
    <property type="entry name" value="Homeodomain-like_sf"/>
</dbReference>
<dbReference type="Pfam" id="PF13977">
    <property type="entry name" value="TetR_C_6"/>
    <property type="match status" value="1"/>
</dbReference>
<name>A0ABT3ABB8_9ALTE</name>
<feature type="DNA-binding region" description="H-T-H motif" evidence="5">
    <location>
        <begin position="31"/>
        <end position="50"/>
    </location>
</feature>
<dbReference type="SUPFAM" id="SSF48498">
    <property type="entry name" value="Tetracyclin repressor-like, C-terminal domain"/>
    <property type="match status" value="1"/>
</dbReference>
<evidence type="ECO:0000256" key="4">
    <source>
        <dbReference type="ARBA" id="ARBA00023163"/>
    </source>
</evidence>
<comment type="caution">
    <text evidence="7">The sequence shown here is derived from an EMBL/GenBank/DDBJ whole genome shotgun (WGS) entry which is preliminary data.</text>
</comment>
<dbReference type="SUPFAM" id="SSF46689">
    <property type="entry name" value="Homeodomain-like"/>
    <property type="match status" value="1"/>
</dbReference>
<evidence type="ECO:0000256" key="3">
    <source>
        <dbReference type="ARBA" id="ARBA00023125"/>
    </source>
</evidence>
<dbReference type="PROSITE" id="PS01081">
    <property type="entry name" value="HTH_TETR_1"/>
    <property type="match status" value="1"/>
</dbReference>
<evidence type="ECO:0000256" key="5">
    <source>
        <dbReference type="PROSITE-ProRule" id="PRU00335"/>
    </source>
</evidence>
<feature type="domain" description="HTH tetR-type" evidence="6">
    <location>
        <begin position="8"/>
        <end position="68"/>
    </location>
</feature>
<gene>
    <name evidence="7" type="ORF">OE749_14865</name>
</gene>
<proteinExistence type="predicted"/>
<keyword evidence="1" id="KW-0678">Repressor</keyword>
<protein>
    <submittedName>
        <fullName evidence="7">TetR/AcrR family transcriptional regulator</fullName>
    </submittedName>
</protein>
<dbReference type="PRINTS" id="PR00455">
    <property type="entry name" value="HTHTETR"/>
</dbReference>
<reference evidence="7 8" key="1">
    <citation type="submission" date="2022-10" db="EMBL/GenBank/DDBJ databases">
        <title>Aestuariibacter sp. AA17 isolated from Montipora capitata coral fragment.</title>
        <authorList>
            <person name="Emsley S.A."/>
            <person name="Pfannmuller K.M."/>
            <person name="Loughran R.M."/>
            <person name="Shlafstein M."/>
            <person name="Papke E."/>
            <person name="Saw J.H."/>
            <person name="Ushijima B."/>
            <person name="Videau P."/>
        </authorList>
    </citation>
    <scope>NUCLEOTIDE SEQUENCE [LARGE SCALE GENOMIC DNA]</scope>
    <source>
        <strain evidence="7 8">AA17</strain>
    </source>
</reference>
<dbReference type="RefSeq" id="WP_263713263.1">
    <property type="nucleotide sequence ID" value="NZ_JAOWKX010000008.1"/>
</dbReference>
<dbReference type="InterPro" id="IPR039538">
    <property type="entry name" value="BetI_C"/>
</dbReference>
<sequence>MGRPSNTQKRKQEIVTALLRVMADLGYEKASIQAIAREAGLTPGLIHYHFKTKQEILLSAVNWIVTSAEKRLAKFQEVKQTPWEKLEAFINARLATGEAQMPEIVSAWVVIAAESIRQPEVREIYQGLIQTQLDMFAALLIDVWEAKTKRDEDVIHLSAIVIAAIEGAFQLSVTAPQAMPKNYAATSVINLIKGQVNS</sequence>
<keyword evidence="2" id="KW-0805">Transcription regulation</keyword>
<dbReference type="PANTHER" id="PTHR30055:SF223">
    <property type="entry name" value="HTH-TYPE TRANSCRIPTIONAL REGULATOR UIDR"/>
    <property type="match status" value="1"/>
</dbReference>
<dbReference type="Pfam" id="PF00440">
    <property type="entry name" value="TetR_N"/>
    <property type="match status" value="1"/>
</dbReference>
<keyword evidence="4" id="KW-0804">Transcription</keyword>
<dbReference type="EMBL" id="JAOWKX010000008">
    <property type="protein sequence ID" value="MCV2885972.1"/>
    <property type="molecule type" value="Genomic_DNA"/>
</dbReference>
<accession>A0ABT3ABB8</accession>
<dbReference type="InterPro" id="IPR036271">
    <property type="entry name" value="Tet_transcr_reg_TetR-rel_C_sf"/>
</dbReference>
<dbReference type="Proteomes" id="UP001652504">
    <property type="component" value="Unassembled WGS sequence"/>
</dbReference>
<dbReference type="Gene3D" id="1.10.357.10">
    <property type="entry name" value="Tetracycline Repressor, domain 2"/>
    <property type="match status" value="1"/>
</dbReference>
<dbReference type="InterPro" id="IPR050109">
    <property type="entry name" value="HTH-type_TetR-like_transc_reg"/>
</dbReference>
<evidence type="ECO:0000313" key="8">
    <source>
        <dbReference type="Proteomes" id="UP001652504"/>
    </source>
</evidence>
<organism evidence="7 8">
    <name type="scientific">Fluctibacter corallii</name>
    <dbReference type="NCBI Taxonomy" id="2984329"/>
    <lineage>
        <taxon>Bacteria</taxon>
        <taxon>Pseudomonadati</taxon>
        <taxon>Pseudomonadota</taxon>
        <taxon>Gammaproteobacteria</taxon>
        <taxon>Alteromonadales</taxon>
        <taxon>Alteromonadaceae</taxon>
        <taxon>Fluctibacter</taxon>
    </lineage>
</organism>
<dbReference type="InterPro" id="IPR023772">
    <property type="entry name" value="DNA-bd_HTH_TetR-type_CS"/>
</dbReference>
<dbReference type="PROSITE" id="PS50977">
    <property type="entry name" value="HTH_TETR_2"/>
    <property type="match status" value="1"/>
</dbReference>